<reference evidence="2 3" key="1">
    <citation type="journal article" name="Front. Microbiol.">
        <title>Sugar Metabolism of the First Thermophilic Planctomycete Thermogutta terrifontis: Comparative Genomic and Transcriptomic Approaches.</title>
        <authorList>
            <person name="Elcheninov A.G."/>
            <person name="Menzel P."/>
            <person name="Gudbergsdottir S.R."/>
            <person name="Slesarev A.I."/>
            <person name="Kadnikov V.V."/>
            <person name="Krogh A."/>
            <person name="Bonch-Osmolovskaya E.A."/>
            <person name="Peng X."/>
            <person name="Kublanov I.V."/>
        </authorList>
    </citation>
    <scope>NUCLEOTIDE SEQUENCE [LARGE SCALE GENOMIC DNA]</scope>
    <source>
        <strain evidence="2 3">R1</strain>
    </source>
</reference>
<evidence type="ECO:0000256" key="1">
    <source>
        <dbReference type="SAM" id="MobiDB-lite"/>
    </source>
</evidence>
<keyword evidence="3" id="KW-1185">Reference proteome</keyword>
<proteinExistence type="predicted"/>
<organism evidence="2 3">
    <name type="scientific">Thermogutta terrifontis</name>
    <dbReference type="NCBI Taxonomy" id="1331910"/>
    <lineage>
        <taxon>Bacteria</taxon>
        <taxon>Pseudomonadati</taxon>
        <taxon>Planctomycetota</taxon>
        <taxon>Planctomycetia</taxon>
        <taxon>Pirellulales</taxon>
        <taxon>Thermoguttaceae</taxon>
        <taxon>Thermogutta</taxon>
    </lineage>
</organism>
<dbReference type="KEGG" id="ttf:THTE_3005"/>
<sequence length="76" mass="8520">MRMDENSRLILPGRLLSAGVHTQNSAHSATDRTRRADSKRMTGLPQVAGNWQLARFFAEVCHGGGEVRLPPFWFLV</sequence>
<dbReference type="AlphaFoldDB" id="A0A286RI25"/>
<accession>A0A286RI25</accession>
<evidence type="ECO:0000313" key="3">
    <source>
        <dbReference type="Proteomes" id="UP000215086"/>
    </source>
</evidence>
<dbReference type="EMBL" id="CP018477">
    <property type="protein sequence ID" value="ASV75607.1"/>
    <property type="molecule type" value="Genomic_DNA"/>
</dbReference>
<gene>
    <name evidence="2" type="ORF">THTE_3005</name>
</gene>
<protein>
    <submittedName>
        <fullName evidence="2">Uncharacterized protein</fullName>
    </submittedName>
</protein>
<evidence type="ECO:0000313" key="2">
    <source>
        <dbReference type="EMBL" id="ASV75607.1"/>
    </source>
</evidence>
<feature type="compositionally biased region" description="Basic and acidic residues" evidence="1">
    <location>
        <begin position="29"/>
        <end position="40"/>
    </location>
</feature>
<dbReference type="Proteomes" id="UP000215086">
    <property type="component" value="Chromosome"/>
</dbReference>
<feature type="region of interest" description="Disordered" evidence="1">
    <location>
        <begin position="20"/>
        <end position="40"/>
    </location>
</feature>
<name>A0A286RI25_9BACT</name>